<keyword evidence="2" id="KW-0378">Hydrolase</keyword>
<feature type="compositionally biased region" description="Basic and acidic residues" evidence="3">
    <location>
        <begin position="507"/>
        <end position="525"/>
    </location>
</feature>
<feature type="region of interest" description="Disordered" evidence="3">
    <location>
        <begin position="406"/>
        <end position="543"/>
    </location>
</feature>
<feature type="compositionally biased region" description="Acidic residues" evidence="3">
    <location>
        <begin position="486"/>
        <end position="506"/>
    </location>
</feature>
<evidence type="ECO:0000313" key="6">
    <source>
        <dbReference type="Proteomes" id="UP001292094"/>
    </source>
</evidence>
<evidence type="ECO:0000256" key="1">
    <source>
        <dbReference type="ARBA" id="ARBA00008225"/>
    </source>
</evidence>
<comment type="similarity">
    <text evidence="1">Belongs to the carbon-nitrogen hydrolase superfamily. BTD/VNN family.</text>
</comment>
<reference evidence="5" key="1">
    <citation type="submission" date="2023-11" db="EMBL/GenBank/DDBJ databases">
        <title>Genome assemblies of two species of porcelain crab, Petrolisthes cinctipes and Petrolisthes manimaculis (Anomura: Porcellanidae).</title>
        <authorList>
            <person name="Angst P."/>
        </authorList>
    </citation>
    <scope>NUCLEOTIDE SEQUENCE</scope>
    <source>
        <strain evidence="5">PB745_02</strain>
        <tissue evidence="5">Gill</tissue>
    </source>
</reference>
<evidence type="ECO:0000256" key="3">
    <source>
        <dbReference type="SAM" id="MobiDB-lite"/>
    </source>
</evidence>
<dbReference type="InterPro" id="IPR003010">
    <property type="entry name" value="C-N_Hydrolase"/>
</dbReference>
<organism evidence="5 6">
    <name type="scientific">Petrolisthes manimaculis</name>
    <dbReference type="NCBI Taxonomy" id="1843537"/>
    <lineage>
        <taxon>Eukaryota</taxon>
        <taxon>Metazoa</taxon>
        <taxon>Ecdysozoa</taxon>
        <taxon>Arthropoda</taxon>
        <taxon>Crustacea</taxon>
        <taxon>Multicrustacea</taxon>
        <taxon>Malacostraca</taxon>
        <taxon>Eumalacostraca</taxon>
        <taxon>Eucarida</taxon>
        <taxon>Decapoda</taxon>
        <taxon>Pleocyemata</taxon>
        <taxon>Anomura</taxon>
        <taxon>Galatheoidea</taxon>
        <taxon>Porcellanidae</taxon>
        <taxon>Petrolisthes</taxon>
    </lineage>
</organism>
<sequence>MCRTAVLEYAPYSNWDQGGLAILQENARVYLQYAALAKQQGADMLVFPEYGLTSTNLTWGDFLTLTQLVPDPDHHITPCSLTNPTDYTKVLRDLSCGAAELGMYLVVDLAELYPCHDAATTTPSRHSHDLPTTPSRHSHDLPTTPSRHPYDMQEEGDEGGRRVMEEERRREEEEGGTRETEEDEKERQRDEENEDRKRREEEGGTRETDEDKDEQKENKEGSQEEKMSEEEDVVVVVVDDVVCPESGYVTYNTQVVLDRSGKVVARYRKRHLFLEPEFTPGREDVSTAIFKTDFGVTFSLQVCFDIMYEAPALTNVVKAGVRDVVFSTAWIDELPFLTAPQILRGWSAGLGVNLLAANYHQPTRGKLGSGVFPGVKWGRSSYTYDHRHGDNTLVVANLTTITTTTITPSMTTDSNSTTTNQTSSSTSGPKAIEVDSEMSGQMDVNKDRGTEGSDVDIKSGTCCDVEDGSEEGEGDSESEGEREIEVEGESEEERDRDDGTEGESERDDGGYGERERDGESERDSERDDESDGEGRGDDKVSDWSEYPFIQEDLSRYVHTTLLPSTTPTTSASLCHLELCCTLTYSLPHPSSSSSSRVNKMDDDDDSENEGIKEEQDDDNDSDERGMTEGQDDDDSDERGMTKGQDDDDDDDDSEERGMNEGQEDDVSDDEGMNEGQEDEGVYKLVVYSGVVEKGGGVYSMFTQVCSVLHCHSEDVNSCTRIDDENYPTTTTNFRPIQLQGRFSTRYVFPSVLLRDLTLLDEDEWTFTNTATSQNNSVITPYTHQQDANARSQQENKRSGSKTLLDTINNNTSTDIQVTEINNKSPSQADVDTHHQNNTEIDNTRIKRDVDSATSYDCQLSVKGDVNNVLSVVLFGRWYDRDPPQLLGHPLSLQ</sequence>
<proteinExistence type="inferred from homology"/>
<feature type="compositionally biased region" description="Polar residues" evidence="3">
    <location>
        <begin position="120"/>
        <end position="146"/>
    </location>
</feature>
<dbReference type="Pfam" id="PF00795">
    <property type="entry name" value="CN_hydrolase"/>
    <property type="match status" value="1"/>
</dbReference>
<feature type="region of interest" description="Disordered" evidence="3">
    <location>
        <begin position="586"/>
        <end position="678"/>
    </location>
</feature>
<comment type="caution">
    <text evidence="5">The sequence shown here is derived from an EMBL/GenBank/DDBJ whole genome shotgun (WGS) entry which is preliminary data.</text>
</comment>
<feature type="region of interest" description="Disordered" evidence="3">
    <location>
        <begin position="120"/>
        <end position="231"/>
    </location>
</feature>
<evidence type="ECO:0000313" key="5">
    <source>
        <dbReference type="EMBL" id="KAK4304401.1"/>
    </source>
</evidence>
<feature type="compositionally biased region" description="Acidic residues" evidence="3">
    <location>
        <begin position="464"/>
        <end position="478"/>
    </location>
</feature>
<dbReference type="PANTHER" id="PTHR10609:SF27">
    <property type="entry name" value="CN HYDROLASE DOMAIN-CONTAINING PROTEIN-RELATED"/>
    <property type="match status" value="1"/>
</dbReference>
<feature type="compositionally biased region" description="Acidic residues" evidence="3">
    <location>
        <begin position="601"/>
        <end position="621"/>
    </location>
</feature>
<dbReference type="AlphaFoldDB" id="A0AAE1U0V8"/>
<protein>
    <recommendedName>
        <fullName evidence="4">CN hydrolase domain-containing protein</fullName>
    </recommendedName>
</protein>
<dbReference type="PROSITE" id="PS50263">
    <property type="entry name" value="CN_HYDROLASE"/>
    <property type="match status" value="1"/>
</dbReference>
<feature type="compositionally biased region" description="Acidic residues" evidence="3">
    <location>
        <begin position="645"/>
        <end position="654"/>
    </location>
</feature>
<dbReference type="EMBL" id="JAWZYT010002433">
    <property type="protein sequence ID" value="KAK4304401.1"/>
    <property type="molecule type" value="Genomic_DNA"/>
</dbReference>
<gene>
    <name evidence="5" type="ORF">Pmani_023644</name>
</gene>
<feature type="compositionally biased region" description="Acidic residues" evidence="3">
    <location>
        <begin position="661"/>
        <end position="678"/>
    </location>
</feature>
<feature type="compositionally biased region" description="Basic and acidic residues" evidence="3">
    <location>
        <begin position="532"/>
        <end position="542"/>
    </location>
</feature>
<feature type="compositionally biased region" description="Polar residues" evidence="3">
    <location>
        <begin position="783"/>
        <end position="792"/>
    </location>
</feature>
<keyword evidence="6" id="KW-1185">Reference proteome</keyword>
<feature type="compositionally biased region" description="Basic and acidic residues" evidence="3">
    <location>
        <begin position="158"/>
        <end position="226"/>
    </location>
</feature>
<dbReference type="Proteomes" id="UP001292094">
    <property type="component" value="Unassembled WGS sequence"/>
</dbReference>
<dbReference type="SUPFAM" id="SSF56317">
    <property type="entry name" value="Carbon-nitrogen hydrolase"/>
    <property type="match status" value="2"/>
</dbReference>
<feature type="domain" description="CN hydrolase" evidence="4">
    <location>
        <begin position="2"/>
        <end position="400"/>
    </location>
</feature>
<accession>A0AAE1U0V8</accession>
<feature type="compositionally biased region" description="Basic and acidic residues" evidence="3">
    <location>
        <begin position="444"/>
        <end position="457"/>
    </location>
</feature>
<dbReference type="GO" id="GO:0016787">
    <property type="term" value="F:hydrolase activity"/>
    <property type="evidence" value="ECO:0007669"/>
    <property type="project" value="UniProtKB-KW"/>
</dbReference>
<dbReference type="InterPro" id="IPR040154">
    <property type="entry name" value="Biotinidase/VNN"/>
</dbReference>
<dbReference type="PANTHER" id="PTHR10609">
    <property type="entry name" value="BIOTINIDASE-RELATED"/>
    <property type="match status" value="1"/>
</dbReference>
<dbReference type="Pfam" id="PF19018">
    <property type="entry name" value="Vanin_C"/>
    <property type="match status" value="1"/>
</dbReference>
<name>A0AAE1U0V8_9EUCA</name>
<dbReference type="InterPro" id="IPR036526">
    <property type="entry name" value="C-N_Hydrolase_sf"/>
</dbReference>
<dbReference type="InterPro" id="IPR043957">
    <property type="entry name" value="Vanin_C"/>
</dbReference>
<feature type="compositionally biased region" description="Low complexity" evidence="3">
    <location>
        <begin position="406"/>
        <end position="427"/>
    </location>
</feature>
<dbReference type="Gene3D" id="3.60.110.10">
    <property type="entry name" value="Carbon-nitrogen hydrolase"/>
    <property type="match status" value="2"/>
</dbReference>
<evidence type="ECO:0000259" key="4">
    <source>
        <dbReference type="PROSITE" id="PS50263"/>
    </source>
</evidence>
<feature type="region of interest" description="Disordered" evidence="3">
    <location>
        <begin position="783"/>
        <end position="807"/>
    </location>
</feature>
<evidence type="ECO:0000256" key="2">
    <source>
        <dbReference type="ARBA" id="ARBA00022801"/>
    </source>
</evidence>